<dbReference type="PROSITE" id="PS00028">
    <property type="entry name" value="ZINC_FINGER_C2H2_1"/>
    <property type="match status" value="6"/>
</dbReference>
<dbReference type="PROSITE" id="PS51915">
    <property type="entry name" value="ZAD"/>
    <property type="match status" value="1"/>
</dbReference>
<name>A0AAW2H7A2_9NEOP</name>
<reference evidence="14" key="1">
    <citation type="journal article" date="2024" name="Gigascience">
        <title>Chromosome-level genome of the poultry shaft louse Menopon gallinae provides insight into the host-switching and adaptive evolution of parasitic lice.</title>
        <authorList>
            <person name="Xu Y."/>
            <person name="Ma L."/>
            <person name="Liu S."/>
            <person name="Liang Y."/>
            <person name="Liu Q."/>
            <person name="He Z."/>
            <person name="Tian L."/>
            <person name="Duan Y."/>
            <person name="Cai W."/>
            <person name="Li H."/>
            <person name="Song F."/>
        </authorList>
    </citation>
    <scope>NUCLEOTIDE SEQUENCE</scope>
    <source>
        <strain evidence="14">Cailab_2023a</strain>
    </source>
</reference>
<evidence type="ECO:0000259" key="13">
    <source>
        <dbReference type="PROSITE" id="PS51915"/>
    </source>
</evidence>
<sequence>MSKIREPDIIFKWTNCCRLCLSQESTIDLFSEASISQHFPSKIRTCLNFLIYSGDPMPRKICASCCMKLNNWFQFRKDCIQTEKDLKKRLEPYKRISFVKEYFDKYMKYEKSSQDGSISMDSMSEYDEEDIDDEMGDGDEDEEDDEDMEMYSDSMQKEDENSGLSDNDKVLVLSENFENKQNIQKNMSKVHENQLVRNALNNPEITVREKEVSEAGKSSSNFHKANEKTKVQDKHPNEVNKKFCGAKGVNTFPDDTVVVQNSSSNVKSKVRAPVSTSRRNSADQQNALAQESVLKSYPECSEDFPSEELLALHNCNVNESGVESDDNDNFINPLSFVDTSLSEPTKETSEGDCAGPEVPSENLHDQDKYSRKNDSVIPWKCLNCSEHFNSLLELTHYSNQESNCSKADVKLECEVCKCKFESKNDFVDHQVVHADPDKNNSEIDKCSQCDRHFVKEKYECDQNEDGAPVEGEDQYFCSKCEQTFQDKELFEKHELVHNQQDLYNSIVTPQFTTFEGIEDLEEFAEENDKFDDEKRPQNVVRCFRCGKLFGSLEELESHELLKHKNPTPFFCRKCDLRFSARSQLLMHVRSHMRKSGGSESNSSNTCGICNAKFFLPSDLQSHLKMHKYSPSEELPTPPPPVQRAWQSPDPYGDNKIDLFARFKCSVCSKIFVHSGSIIRHGKNLHKGQTVYPLRLKRPIFLMKRARSLSLPNDKNSKNLQIPKQTNSNSITVNSQQQLPQEENSEMDVSQEYKWDQDPDGMKTDLEFGTEKCPFCEKVFKPTYLPRHIKRNHRGEVLDPQMLGRDIPDDSLVCRYCLKSCSNPHNRRVHESIHYPVKLQCTQCKICGQKFYNKSSYEVHILSCKSVRCSKCNKIFFRYLSLKNHSCIVTMSAENKA</sequence>
<feature type="binding site" evidence="10">
    <location>
        <position position="62"/>
    </location>
    <ligand>
        <name>Zn(2+)</name>
        <dbReference type="ChEBI" id="CHEBI:29105"/>
    </ligand>
</feature>
<feature type="binding site" evidence="10">
    <location>
        <position position="20"/>
    </location>
    <ligand>
        <name>Zn(2+)</name>
        <dbReference type="ChEBI" id="CHEBI:29105"/>
    </ligand>
</feature>
<comment type="caution">
    <text evidence="14">The sequence shown here is derived from an EMBL/GenBank/DDBJ whole genome shotgun (WGS) entry which is preliminary data.</text>
</comment>
<dbReference type="Pfam" id="PF07776">
    <property type="entry name" value="zf-AD"/>
    <property type="match status" value="1"/>
</dbReference>
<protein>
    <submittedName>
        <fullName evidence="14">Uncharacterized protein</fullName>
    </submittedName>
</protein>
<keyword evidence="8" id="KW-0539">Nucleus</keyword>
<evidence type="ECO:0000256" key="7">
    <source>
        <dbReference type="ARBA" id="ARBA00023163"/>
    </source>
</evidence>
<dbReference type="Gene3D" id="3.30.160.60">
    <property type="entry name" value="Classic Zinc Finger"/>
    <property type="match status" value="3"/>
</dbReference>
<dbReference type="PANTHER" id="PTHR47772">
    <property type="entry name" value="ZINC FINGER PROTEIN 200"/>
    <property type="match status" value="1"/>
</dbReference>
<dbReference type="SUPFAM" id="SSF57667">
    <property type="entry name" value="beta-beta-alpha zinc fingers"/>
    <property type="match status" value="3"/>
</dbReference>
<dbReference type="InterPro" id="IPR013087">
    <property type="entry name" value="Znf_C2H2_type"/>
</dbReference>
<keyword evidence="3" id="KW-0677">Repeat</keyword>
<dbReference type="Pfam" id="PF00096">
    <property type="entry name" value="zf-C2H2"/>
    <property type="match status" value="1"/>
</dbReference>
<dbReference type="EMBL" id="JARGDH010000013">
    <property type="protein sequence ID" value="KAL0265518.1"/>
    <property type="molecule type" value="Genomic_DNA"/>
</dbReference>
<keyword evidence="7" id="KW-0804">Transcription</keyword>
<evidence type="ECO:0000256" key="4">
    <source>
        <dbReference type="ARBA" id="ARBA00022771"/>
    </source>
</evidence>
<feature type="domain" description="C2H2-type" evidence="12">
    <location>
        <begin position="475"/>
        <end position="502"/>
    </location>
</feature>
<dbReference type="PANTHER" id="PTHR47772:SF13">
    <property type="entry name" value="GASTRULA ZINC FINGER PROTEIN XLCGF49.1-LIKE-RELATED"/>
    <property type="match status" value="1"/>
</dbReference>
<evidence type="ECO:0000256" key="6">
    <source>
        <dbReference type="ARBA" id="ARBA00023015"/>
    </source>
</evidence>
<dbReference type="SUPFAM" id="SSF57716">
    <property type="entry name" value="Glucocorticoid receptor-like (DNA-binding domain)"/>
    <property type="match status" value="1"/>
</dbReference>
<evidence type="ECO:0000256" key="10">
    <source>
        <dbReference type="PROSITE-ProRule" id="PRU01263"/>
    </source>
</evidence>
<dbReference type="InterPro" id="IPR036236">
    <property type="entry name" value="Znf_C2H2_sf"/>
</dbReference>
<evidence type="ECO:0000313" key="14">
    <source>
        <dbReference type="EMBL" id="KAL0265518.1"/>
    </source>
</evidence>
<evidence type="ECO:0000256" key="5">
    <source>
        <dbReference type="ARBA" id="ARBA00022833"/>
    </source>
</evidence>
<dbReference type="SMART" id="SM00868">
    <property type="entry name" value="zf-AD"/>
    <property type="match status" value="1"/>
</dbReference>
<feature type="region of interest" description="Disordered" evidence="11">
    <location>
        <begin position="114"/>
        <end position="165"/>
    </location>
</feature>
<dbReference type="SMART" id="SM00355">
    <property type="entry name" value="ZnF_C2H2"/>
    <property type="match status" value="10"/>
</dbReference>
<evidence type="ECO:0000256" key="9">
    <source>
        <dbReference type="PROSITE-ProRule" id="PRU00042"/>
    </source>
</evidence>
<dbReference type="Gene3D" id="3.40.1800.20">
    <property type="match status" value="1"/>
</dbReference>
<feature type="domain" description="ZAD" evidence="13">
    <location>
        <begin position="15"/>
        <end position="89"/>
    </location>
</feature>
<feature type="domain" description="C2H2-type" evidence="12">
    <location>
        <begin position="569"/>
        <end position="596"/>
    </location>
</feature>
<feature type="region of interest" description="Disordered" evidence="11">
    <location>
        <begin position="711"/>
        <end position="750"/>
    </location>
</feature>
<feature type="binding site" evidence="10">
    <location>
        <position position="17"/>
    </location>
    <ligand>
        <name>Zn(2+)</name>
        <dbReference type="ChEBI" id="CHEBI:29105"/>
    </ligand>
</feature>
<feature type="binding site" evidence="10">
    <location>
        <position position="65"/>
    </location>
    <ligand>
        <name>Zn(2+)</name>
        <dbReference type="ChEBI" id="CHEBI:29105"/>
    </ligand>
</feature>
<feature type="domain" description="C2H2-type" evidence="12">
    <location>
        <begin position="540"/>
        <end position="568"/>
    </location>
</feature>
<dbReference type="GO" id="GO:0008270">
    <property type="term" value="F:zinc ion binding"/>
    <property type="evidence" value="ECO:0007669"/>
    <property type="project" value="UniProtKB-UniRule"/>
</dbReference>
<evidence type="ECO:0000259" key="12">
    <source>
        <dbReference type="PROSITE" id="PS50157"/>
    </source>
</evidence>
<keyword evidence="2 10" id="KW-0479">Metal-binding</keyword>
<evidence type="ECO:0000256" key="3">
    <source>
        <dbReference type="ARBA" id="ARBA00022737"/>
    </source>
</evidence>
<evidence type="ECO:0000256" key="1">
    <source>
        <dbReference type="ARBA" id="ARBA00004123"/>
    </source>
</evidence>
<keyword evidence="6" id="KW-0805">Transcription regulation</keyword>
<keyword evidence="5 10" id="KW-0862">Zinc</keyword>
<feature type="domain" description="C2H2-type" evidence="12">
    <location>
        <begin position="411"/>
        <end position="438"/>
    </location>
</feature>
<evidence type="ECO:0000256" key="11">
    <source>
        <dbReference type="SAM" id="MobiDB-lite"/>
    </source>
</evidence>
<dbReference type="InterPro" id="IPR050636">
    <property type="entry name" value="C2H2-ZF_domain-containing"/>
</dbReference>
<feature type="region of interest" description="Disordered" evidence="11">
    <location>
        <begin position="212"/>
        <end position="233"/>
    </location>
</feature>
<feature type="domain" description="C2H2-type" evidence="12">
    <location>
        <begin position="662"/>
        <end position="690"/>
    </location>
</feature>
<dbReference type="AlphaFoldDB" id="A0AAW2H7A2"/>
<organism evidence="14">
    <name type="scientific">Menopon gallinae</name>
    <name type="common">poultry shaft louse</name>
    <dbReference type="NCBI Taxonomy" id="328185"/>
    <lineage>
        <taxon>Eukaryota</taxon>
        <taxon>Metazoa</taxon>
        <taxon>Ecdysozoa</taxon>
        <taxon>Arthropoda</taxon>
        <taxon>Hexapoda</taxon>
        <taxon>Insecta</taxon>
        <taxon>Pterygota</taxon>
        <taxon>Neoptera</taxon>
        <taxon>Paraneoptera</taxon>
        <taxon>Psocodea</taxon>
        <taxon>Troctomorpha</taxon>
        <taxon>Phthiraptera</taxon>
        <taxon>Amblycera</taxon>
        <taxon>Menoponidae</taxon>
        <taxon>Menopon</taxon>
    </lineage>
</organism>
<feature type="compositionally biased region" description="Basic and acidic residues" evidence="11">
    <location>
        <begin position="224"/>
        <end position="233"/>
    </location>
</feature>
<comment type="subcellular location">
    <subcellularLocation>
        <location evidence="1">Nucleus</location>
    </subcellularLocation>
</comment>
<feature type="compositionally biased region" description="Polar residues" evidence="11">
    <location>
        <begin position="711"/>
        <end position="741"/>
    </location>
</feature>
<gene>
    <name evidence="14" type="ORF">PYX00_010849</name>
</gene>
<accession>A0AAW2H7A2</accession>
<dbReference type="InterPro" id="IPR012934">
    <property type="entry name" value="Znf_AD"/>
</dbReference>
<evidence type="ECO:0000256" key="8">
    <source>
        <dbReference type="ARBA" id="ARBA00023242"/>
    </source>
</evidence>
<proteinExistence type="predicted"/>
<feature type="compositionally biased region" description="Acidic residues" evidence="11">
    <location>
        <begin position="124"/>
        <end position="150"/>
    </location>
</feature>
<feature type="region of interest" description="Disordered" evidence="11">
    <location>
        <begin position="341"/>
        <end position="369"/>
    </location>
</feature>
<dbReference type="GO" id="GO:0005634">
    <property type="term" value="C:nucleus"/>
    <property type="evidence" value="ECO:0007669"/>
    <property type="project" value="UniProtKB-SubCell"/>
</dbReference>
<keyword evidence="4 9" id="KW-0863">Zinc-finger</keyword>
<evidence type="ECO:0000256" key="2">
    <source>
        <dbReference type="ARBA" id="ARBA00022723"/>
    </source>
</evidence>
<dbReference type="PROSITE" id="PS50157">
    <property type="entry name" value="ZINC_FINGER_C2H2_2"/>
    <property type="match status" value="5"/>
</dbReference>